<accession>A0A1I3VS24</accession>
<dbReference type="InterPro" id="IPR027591">
    <property type="entry name" value="CofD-rel_GAK"/>
</dbReference>
<dbReference type="EMBL" id="FOSC01000008">
    <property type="protein sequence ID" value="SFJ97723.1"/>
    <property type="molecule type" value="Genomic_DNA"/>
</dbReference>
<dbReference type="InterPro" id="IPR002882">
    <property type="entry name" value="CofD"/>
</dbReference>
<reference evidence="1 2" key="1">
    <citation type="submission" date="2016-10" db="EMBL/GenBank/DDBJ databases">
        <authorList>
            <person name="de Groot N.N."/>
        </authorList>
    </citation>
    <scope>NUCLEOTIDE SEQUENCE [LARGE SCALE GENOMIC DNA]</scope>
    <source>
        <strain evidence="1 2">IBRC-M 10445</strain>
    </source>
</reference>
<dbReference type="PANTHER" id="PTHR31240">
    <property type="entry name" value="MATERNAL EFFECT EMBRYO ARREST 18"/>
    <property type="match status" value="1"/>
</dbReference>
<dbReference type="OrthoDB" id="5413830at2"/>
<gene>
    <name evidence="1" type="ORF">SAMN05216429_108125</name>
</gene>
<dbReference type="NCBIfam" id="TIGR04357">
    <property type="entry name" value="CofD_rel_GAK"/>
    <property type="match status" value="1"/>
</dbReference>
<evidence type="ECO:0000313" key="2">
    <source>
        <dbReference type="Proteomes" id="UP000199445"/>
    </source>
</evidence>
<dbReference type="AlphaFoldDB" id="A0A1I3VS24"/>
<protein>
    <submittedName>
        <fullName evidence="1">CofD-related protein, GAK system</fullName>
    </submittedName>
</protein>
<dbReference type="RefSeq" id="WP_091705188.1">
    <property type="nucleotide sequence ID" value="NZ_BMYN01000009.1"/>
</dbReference>
<dbReference type="InterPro" id="IPR038136">
    <property type="entry name" value="CofD-like_dom_sf"/>
</dbReference>
<keyword evidence="2" id="KW-1185">Reference proteome</keyword>
<name>A0A1I3VS24_9GAMM</name>
<dbReference type="CDD" id="cd07187">
    <property type="entry name" value="YvcK_like"/>
    <property type="match status" value="1"/>
</dbReference>
<sequence>MTKKRFDCGGYQVPRAVFQGNDLRLARYRRVPELGPRVLFFSGGTALKHFSEVLADYTHNSIHLVTPFDSGGSSAELRRAFSMPAVGDLRARLLSLADHSVTGHPDIAALFSLRLDANAEKDELMHTLLSLVQARHPLLKAIAEPMRSLIRSYLEGFYRQMPEDFNLAGASVGNLILTGGYLLHNRSLDPIAFLFGQLIKTRGIVRTTTDADLQLQVELESGRIIHGQHRFTGKETAQIDSPVRSIRLSGDADDVDALGASKVCKETRQLIGSAELLVFPPGSFYSSLIANLLPKGVVKALARNPAPRVYVPNLGTDLEALGMTLSDQVRVLARHLSSGKQAAERQRPPIDFLLLDSCLLDVPESRLAQIRDQWGIQVIDVDLASEAEVERYDDRKLAEALLALT</sequence>
<dbReference type="Gene3D" id="3.40.50.10680">
    <property type="entry name" value="CofD-like domains"/>
    <property type="match status" value="1"/>
</dbReference>
<organism evidence="1 2">
    <name type="scientific">Marinobacter persicus</name>
    <dbReference type="NCBI Taxonomy" id="930118"/>
    <lineage>
        <taxon>Bacteria</taxon>
        <taxon>Pseudomonadati</taxon>
        <taxon>Pseudomonadota</taxon>
        <taxon>Gammaproteobacteria</taxon>
        <taxon>Pseudomonadales</taxon>
        <taxon>Marinobacteraceae</taxon>
        <taxon>Marinobacter</taxon>
    </lineage>
</organism>
<dbReference type="Pfam" id="PF01933">
    <property type="entry name" value="CofD"/>
    <property type="match status" value="1"/>
</dbReference>
<evidence type="ECO:0000313" key="1">
    <source>
        <dbReference type="EMBL" id="SFJ97723.1"/>
    </source>
</evidence>
<dbReference type="Proteomes" id="UP000199445">
    <property type="component" value="Unassembled WGS sequence"/>
</dbReference>
<dbReference type="SUPFAM" id="SSF142338">
    <property type="entry name" value="CofD-like"/>
    <property type="match status" value="1"/>
</dbReference>
<proteinExistence type="predicted"/>
<dbReference type="PANTHER" id="PTHR31240:SF0">
    <property type="entry name" value="MATERNAL EFFECT EMBRYO ARREST 18"/>
    <property type="match status" value="1"/>
</dbReference>
<dbReference type="GO" id="GO:0043743">
    <property type="term" value="F:LPPG:FO 2-phospho-L-lactate transferase activity"/>
    <property type="evidence" value="ECO:0007669"/>
    <property type="project" value="InterPro"/>
</dbReference>